<dbReference type="Proteomes" id="UP000287651">
    <property type="component" value="Unassembled WGS sequence"/>
</dbReference>
<sequence>MFTATPRSLASCSAWQMHSGLSVKTSATPEQHDLLGLGMVLSLVTYDKQSIRADTMSKQSEGGGAGESEAAPAGENDKAHMAMKPVANTTILAIALLQAHADDKNIYRERERGEEGMRGMEQLGISSKISRS</sequence>
<organism evidence="1 2">
    <name type="scientific">Ensete ventricosum</name>
    <name type="common">Abyssinian banana</name>
    <name type="synonym">Musa ensete</name>
    <dbReference type="NCBI Taxonomy" id="4639"/>
    <lineage>
        <taxon>Eukaryota</taxon>
        <taxon>Viridiplantae</taxon>
        <taxon>Streptophyta</taxon>
        <taxon>Embryophyta</taxon>
        <taxon>Tracheophyta</taxon>
        <taxon>Spermatophyta</taxon>
        <taxon>Magnoliopsida</taxon>
        <taxon>Liliopsida</taxon>
        <taxon>Zingiberales</taxon>
        <taxon>Musaceae</taxon>
        <taxon>Ensete</taxon>
    </lineage>
</organism>
<evidence type="ECO:0000313" key="1">
    <source>
        <dbReference type="EMBL" id="RRT75604.1"/>
    </source>
</evidence>
<dbReference type="AlphaFoldDB" id="A0A427AHA7"/>
<proteinExistence type="predicted"/>
<reference evidence="1 2" key="1">
    <citation type="journal article" date="2014" name="Agronomy (Basel)">
        <title>A Draft Genome Sequence for Ensete ventricosum, the Drought-Tolerant Tree Against Hunger.</title>
        <authorList>
            <person name="Harrison J."/>
            <person name="Moore K.A."/>
            <person name="Paszkiewicz K."/>
            <person name="Jones T."/>
            <person name="Grant M."/>
            <person name="Ambacheew D."/>
            <person name="Muzemil S."/>
            <person name="Studholme D.J."/>
        </authorList>
    </citation>
    <scope>NUCLEOTIDE SEQUENCE [LARGE SCALE GENOMIC DNA]</scope>
</reference>
<gene>
    <name evidence="1" type="ORF">B296_00009940</name>
</gene>
<comment type="caution">
    <text evidence="1">The sequence shown here is derived from an EMBL/GenBank/DDBJ whole genome shotgun (WGS) entry which is preliminary data.</text>
</comment>
<protein>
    <submittedName>
        <fullName evidence="1">Uncharacterized protein</fullName>
    </submittedName>
</protein>
<dbReference type="EMBL" id="AMZH03002429">
    <property type="protein sequence ID" value="RRT75604.1"/>
    <property type="molecule type" value="Genomic_DNA"/>
</dbReference>
<accession>A0A427AHA7</accession>
<evidence type="ECO:0000313" key="2">
    <source>
        <dbReference type="Proteomes" id="UP000287651"/>
    </source>
</evidence>
<name>A0A427AHA7_ENSVE</name>